<keyword evidence="1" id="KW-0812">Transmembrane</keyword>
<protein>
    <submittedName>
        <fullName evidence="3">30S ribosomal protein S7</fullName>
    </submittedName>
</protein>
<evidence type="ECO:0000259" key="2">
    <source>
        <dbReference type="Pfam" id="PF09976"/>
    </source>
</evidence>
<dbReference type="HOGENOM" id="CLU_1721068_0_0_6"/>
<sequence>MNEIFENNTALTSLRNFYMNYKKPILLIIGTIVLLVSANLINNQIKNIQNVQAAEIYNKWIAQETDTEEGKSLSDELFDDLINSYKKTGYANIALLNQAALKAQNGDFELALNYFIALKDNTKGIGGNELLSKIASINAARIMYAQEITTKH</sequence>
<proteinExistence type="predicted"/>
<dbReference type="Proteomes" id="UP000010116">
    <property type="component" value="Unassembled WGS sequence"/>
</dbReference>
<gene>
    <name evidence="3" type="ORF">NT02SARS_1578</name>
</gene>
<organism evidence="3 4">
    <name type="scientific">SAR86 cluster bacterium SAR86B</name>
    <dbReference type="NCBI Taxonomy" id="1123867"/>
    <lineage>
        <taxon>Bacteria</taxon>
        <taxon>Pseudomonadati</taxon>
        <taxon>Pseudomonadota</taxon>
        <taxon>Gammaproteobacteria</taxon>
        <taxon>SAR86 cluster</taxon>
    </lineage>
</organism>
<evidence type="ECO:0000313" key="3">
    <source>
        <dbReference type="EMBL" id="EJP72776.1"/>
    </source>
</evidence>
<dbReference type="Pfam" id="PF09976">
    <property type="entry name" value="TPR_21"/>
    <property type="match status" value="1"/>
</dbReference>
<accession>J5KJH2</accession>
<feature type="domain" description="Ancillary SecYEG translocon subunit/Cell division coordinator CpoB TPR" evidence="2">
    <location>
        <begin position="15"/>
        <end position="147"/>
    </location>
</feature>
<name>J5KJH2_9GAMM</name>
<feature type="transmembrane region" description="Helical" evidence="1">
    <location>
        <begin position="24"/>
        <end position="41"/>
    </location>
</feature>
<keyword evidence="1" id="KW-1133">Transmembrane helix</keyword>
<reference evidence="3 4" key="1">
    <citation type="journal article" date="2012" name="ISME J.">
        <title>Genomic insights to SAR86, an abundant and uncultivated marine bacterial lineage.</title>
        <authorList>
            <person name="Dupont C.L."/>
            <person name="Rusch D.B."/>
            <person name="Yooseph S."/>
            <person name="Lombardo M.J."/>
            <person name="Richter R.A."/>
            <person name="Valas R."/>
            <person name="Novotny M."/>
            <person name="Yee-Greenbaum J."/>
            <person name="Selengut J.D."/>
            <person name="Haft D.H."/>
            <person name="Halpern A.L."/>
            <person name="Lasken R.S."/>
            <person name="Nealson K."/>
            <person name="Friedman R."/>
            <person name="Venter J.C."/>
        </authorList>
    </citation>
    <scope>NUCLEOTIDE SEQUENCE [LARGE SCALE GENOMIC DNA]</scope>
</reference>
<keyword evidence="3" id="KW-0687">Ribonucleoprotein</keyword>
<dbReference type="InterPro" id="IPR018704">
    <property type="entry name" value="SecYEG/CpoB_TPR"/>
</dbReference>
<dbReference type="AlphaFoldDB" id="J5KJH2"/>
<dbReference type="EMBL" id="JH611187">
    <property type="protein sequence ID" value="EJP72776.1"/>
    <property type="molecule type" value="Genomic_DNA"/>
</dbReference>
<dbReference type="GO" id="GO:0005840">
    <property type="term" value="C:ribosome"/>
    <property type="evidence" value="ECO:0007669"/>
    <property type="project" value="UniProtKB-KW"/>
</dbReference>
<evidence type="ECO:0000256" key="1">
    <source>
        <dbReference type="SAM" id="Phobius"/>
    </source>
</evidence>
<keyword evidence="3" id="KW-0689">Ribosomal protein</keyword>
<evidence type="ECO:0000313" key="4">
    <source>
        <dbReference type="Proteomes" id="UP000010116"/>
    </source>
</evidence>
<keyword evidence="1" id="KW-0472">Membrane</keyword>